<dbReference type="RefSeq" id="WP_042979784.1">
    <property type="nucleotide sequence ID" value="NZ_JMQC01000008.1"/>
</dbReference>
<proteinExistence type="predicted"/>
<dbReference type="InterPro" id="IPR036890">
    <property type="entry name" value="HATPase_C_sf"/>
</dbReference>
<dbReference type="GO" id="GO:0016301">
    <property type="term" value="F:kinase activity"/>
    <property type="evidence" value="ECO:0007669"/>
    <property type="project" value="UniProtKB-KW"/>
</dbReference>
<gene>
    <name evidence="2" type="ORF">D0U04_08840</name>
    <name evidence="1" type="ORF">DJ93_1198</name>
</gene>
<dbReference type="AlphaFoldDB" id="A0A090YY28"/>
<dbReference type="Proteomes" id="UP000264294">
    <property type="component" value="Unassembled WGS sequence"/>
</dbReference>
<dbReference type="Pfam" id="PF13589">
    <property type="entry name" value="HATPase_c_3"/>
    <property type="match status" value="1"/>
</dbReference>
<dbReference type="Gene3D" id="3.30.565.10">
    <property type="entry name" value="Histidine kinase-like ATPase, C-terminal domain"/>
    <property type="match status" value="1"/>
</dbReference>
<name>A0A090YY28_9BACI</name>
<keyword evidence="4" id="KW-1185">Reference proteome</keyword>
<dbReference type="EMBL" id="JMQC01000008">
    <property type="protein sequence ID" value="KFN03282.1"/>
    <property type="molecule type" value="Genomic_DNA"/>
</dbReference>
<evidence type="ECO:0000313" key="2">
    <source>
        <dbReference type="EMBL" id="RFT67208.1"/>
    </source>
</evidence>
<evidence type="ECO:0000313" key="4">
    <source>
        <dbReference type="Proteomes" id="UP000264294"/>
    </source>
</evidence>
<keyword evidence="1" id="KW-0808">Transferase</keyword>
<protein>
    <submittedName>
        <fullName evidence="1">Histidine kinase-, DNA gyrase B-, and HSP90-like ATPase family protein</fullName>
    </submittedName>
</protein>
<reference evidence="1 3" key="1">
    <citation type="submission" date="2014-04" db="EMBL/GenBank/DDBJ databases">
        <authorList>
            <person name="Bishop-Lilly K.A."/>
            <person name="Broomall S.M."/>
            <person name="Chain P.S."/>
            <person name="Chertkov O."/>
            <person name="Coyne S.R."/>
            <person name="Daligault H.E."/>
            <person name="Davenport K.W."/>
            <person name="Erkkila T."/>
            <person name="Frey K.G."/>
            <person name="Gibbons H.S."/>
            <person name="Gu W."/>
            <person name="Jaissle J."/>
            <person name="Johnson S.L."/>
            <person name="Koroleva G.I."/>
            <person name="Ladner J.T."/>
            <person name="Lo C.-C."/>
            <person name="Minogue T.D."/>
            <person name="Munk C."/>
            <person name="Palacios G.F."/>
            <person name="Redden C.L."/>
            <person name="Rosenzweig C.N."/>
            <person name="Scholz M.B."/>
            <person name="Teshima H."/>
            <person name="Xu Y."/>
        </authorList>
    </citation>
    <scope>NUCLEOTIDE SEQUENCE [LARGE SCALE GENOMIC DNA]</scope>
    <source>
        <strain evidence="1 3">BHP</strain>
    </source>
</reference>
<accession>A0A090YY28</accession>
<evidence type="ECO:0000313" key="1">
    <source>
        <dbReference type="EMBL" id="KFN03282.1"/>
    </source>
</evidence>
<keyword evidence="1" id="KW-0418">Kinase</keyword>
<organism evidence="1 3">
    <name type="scientific">Bacillus clarus</name>
    <dbReference type="NCBI Taxonomy" id="2338372"/>
    <lineage>
        <taxon>Bacteria</taxon>
        <taxon>Bacillati</taxon>
        <taxon>Bacillota</taxon>
        <taxon>Bacilli</taxon>
        <taxon>Bacillales</taxon>
        <taxon>Bacillaceae</taxon>
        <taxon>Bacillus</taxon>
        <taxon>Bacillus cereus group</taxon>
    </lineage>
</organism>
<dbReference type="Proteomes" id="UP000029389">
    <property type="component" value="Unassembled WGS sequence"/>
</dbReference>
<sequence length="654" mass="75344">MSLEQLEVQLTNEHLEKLLKTKAIRALEELIWNALDADADIVDIVFEKNELNGIESILISDNGHGINYDNIEHFFGSLGNSHKAESRFSPKGRKYHGRNGEGRYKAFVLGTDVNWVTISKQSEGVYKTFEIKGRYPNLKLFSISRLEESINSNTGVTVQITNLKHKNADAFANTSSLAQQLISTFAPYLFVNKNTKITVDGIQLDVNNFINDSTEQEITEVLESGDIITGKIKIIEWRSGNSKNTFLSSSSETRCYDEEPSGLKAGAFPHTVFISSPLFEELTDNQIQIREFNEGYKRLKELSIEILRKMYRERLAQDASNEIKSIKRMNIYPYTGVPKNEVEKATRQVFDIFAVKVNELIPEFSRATNNSKQFTYRLLKEALESNPSSLQRILQEVLELSTEQQDELASLLNETSLDSIINTTTLISNRIKFLYGLEEILYENQFHRRLKERSQLHKILLNELWLFGEKYAYSHDDISLKNVLKKHIKKLGRDELLEEIDFSKVTGLNDIPDIGLHKQCVLGDPDHLENLVIELKRPSCTIGEKEISQIKNYAYAVEENEYFDKEKTKWKFILLGVKLDNYALREINQQGRVRGNIYTSDNGNIEVWVKEWNQIINDAKGKYRYLQEKLELQVKDNSSGINYLKAKYNQYLPD</sequence>
<dbReference type="SUPFAM" id="SSF55874">
    <property type="entry name" value="ATPase domain of HSP90 chaperone/DNA topoisomerase II/histidine kinase"/>
    <property type="match status" value="1"/>
</dbReference>
<dbReference type="EMBL" id="QVOD01000008">
    <property type="protein sequence ID" value="RFT67208.1"/>
    <property type="molecule type" value="Genomic_DNA"/>
</dbReference>
<evidence type="ECO:0000313" key="3">
    <source>
        <dbReference type="Proteomes" id="UP000029389"/>
    </source>
</evidence>
<dbReference type="PATRIC" id="fig|1405.8.peg.1379"/>
<reference evidence="2 4" key="2">
    <citation type="submission" date="2018-08" db="EMBL/GenBank/DDBJ databases">
        <title>Bacillus clarus sp. nov. strain PS00077A.</title>
        <authorList>
            <person name="Mendez Acevedo M."/>
            <person name="Carroll L."/>
            <person name="Mukherjee M."/>
            <person name="Wiedmann M."/>
            <person name="Kovac J."/>
        </authorList>
    </citation>
    <scope>NUCLEOTIDE SEQUENCE [LARGE SCALE GENOMIC DNA]</scope>
    <source>
        <strain evidence="2 4">PS00077A</strain>
    </source>
</reference>
<comment type="caution">
    <text evidence="1">The sequence shown here is derived from an EMBL/GenBank/DDBJ whole genome shotgun (WGS) entry which is preliminary data.</text>
</comment>